<dbReference type="InterPro" id="IPR036567">
    <property type="entry name" value="RHF-like"/>
</dbReference>
<dbReference type="AlphaFoldDB" id="A0A1G2IUS7"/>
<organism evidence="1 2">
    <name type="scientific">Candidatus Staskawiczbacteria bacterium RIFOXYB1_FULL_37_44</name>
    <dbReference type="NCBI Taxonomy" id="1802223"/>
    <lineage>
        <taxon>Bacteria</taxon>
        <taxon>Candidatus Staskawicziibacteriota</taxon>
    </lineage>
</organism>
<evidence type="ECO:0000313" key="2">
    <source>
        <dbReference type="Proteomes" id="UP000178650"/>
    </source>
</evidence>
<proteinExistence type="predicted"/>
<name>A0A1G2IUS7_9BACT</name>
<gene>
    <name evidence="1" type="ORF">A2358_01830</name>
</gene>
<sequence length="127" mass="14654">MKIITKGKNINLSESLVIFIEKKFLGLKKFIKILKREDNPPAGGGKTLAEVFVEAEKETKRHRKGEIFCVKSRVYLPGKEIVSEARADDLQKAVVDAKDGLKLEIEKYKFKKIDKIRRAQRKQNRIE</sequence>
<dbReference type="EMBL" id="MHPJ01000017">
    <property type="protein sequence ID" value="OGZ78596.1"/>
    <property type="molecule type" value="Genomic_DNA"/>
</dbReference>
<dbReference type="Gene3D" id="3.30.160.100">
    <property type="entry name" value="Ribosome hibernation promotion factor-like"/>
    <property type="match status" value="1"/>
</dbReference>
<dbReference type="Proteomes" id="UP000178650">
    <property type="component" value="Unassembled WGS sequence"/>
</dbReference>
<dbReference type="Pfam" id="PF02482">
    <property type="entry name" value="Ribosomal_S30AE"/>
    <property type="match status" value="1"/>
</dbReference>
<comment type="caution">
    <text evidence="1">The sequence shown here is derived from an EMBL/GenBank/DDBJ whole genome shotgun (WGS) entry which is preliminary data.</text>
</comment>
<dbReference type="InterPro" id="IPR003489">
    <property type="entry name" value="RHF/RaiA"/>
</dbReference>
<dbReference type="SUPFAM" id="SSF69754">
    <property type="entry name" value="Ribosome binding protein Y (YfiA homologue)"/>
    <property type="match status" value="1"/>
</dbReference>
<accession>A0A1G2IUS7</accession>
<evidence type="ECO:0008006" key="3">
    <source>
        <dbReference type="Google" id="ProtNLM"/>
    </source>
</evidence>
<evidence type="ECO:0000313" key="1">
    <source>
        <dbReference type="EMBL" id="OGZ78596.1"/>
    </source>
</evidence>
<reference evidence="1 2" key="1">
    <citation type="journal article" date="2016" name="Nat. Commun.">
        <title>Thousands of microbial genomes shed light on interconnected biogeochemical processes in an aquifer system.</title>
        <authorList>
            <person name="Anantharaman K."/>
            <person name="Brown C.T."/>
            <person name="Hug L.A."/>
            <person name="Sharon I."/>
            <person name="Castelle C.J."/>
            <person name="Probst A.J."/>
            <person name="Thomas B.C."/>
            <person name="Singh A."/>
            <person name="Wilkins M.J."/>
            <person name="Karaoz U."/>
            <person name="Brodie E.L."/>
            <person name="Williams K.H."/>
            <person name="Hubbard S.S."/>
            <person name="Banfield J.F."/>
        </authorList>
    </citation>
    <scope>NUCLEOTIDE SEQUENCE [LARGE SCALE GENOMIC DNA]</scope>
</reference>
<dbReference type="STRING" id="1802223.A2358_01830"/>
<protein>
    <recommendedName>
        <fullName evidence="3">Ribosomal subunit interface protein</fullName>
    </recommendedName>
</protein>